<dbReference type="GO" id="GO:0006511">
    <property type="term" value="P:ubiquitin-dependent protein catabolic process"/>
    <property type="evidence" value="ECO:0007669"/>
    <property type="project" value="TreeGrafter"/>
</dbReference>
<dbReference type="Pfam" id="PF13639">
    <property type="entry name" value="zf-RING_2"/>
    <property type="match status" value="1"/>
</dbReference>
<evidence type="ECO:0000256" key="4">
    <source>
        <dbReference type="PROSITE-ProRule" id="PRU00601"/>
    </source>
</evidence>
<accession>A0A2T2ZZW3</accession>
<name>A0A2T2ZZW3_9PEZI</name>
<feature type="compositionally biased region" description="Polar residues" evidence="5">
    <location>
        <begin position="435"/>
        <end position="445"/>
    </location>
</feature>
<dbReference type="InterPro" id="IPR037275">
    <property type="entry name" value="Znf_CTCHY_sf"/>
</dbReference>
<dbReference type="InterPro" id="IPR017921">
    <property type="entry name" value="Znf_CTCHY"/>
</dbReference>
<feature type="domain" description="CTCHY-type" evidence="8">
    <location>
        <begin position="201"/>
        <end position="267"/>
    </location>
</feature>
<dbReference type="PROSITE" id="PS50089">
    <property type="entry name" value="ZF_RING_2"/>
    <property type="match status" value="1"/>
</dbReference>
<evidence type="ECO:0000256" key="2">
    <source>
        <dbReference type="ARBA" id="ARBA00022771"/>
    </source>
</evidence>
<dbReference type="PROSITE" id="PS51266">
    <property type="entry name" value="ZF_CHY"/>
    <property type="match status" value="1"/>
</dbReference>
<evidence type="ECO:0000256" key="1">
    <source>
        <dbReference type="ARBA" id="ARBA00022723"/>
    </source>
</evidence>
<dbReference type="InterPro" id="IPR039512">
    <property type="entry name" value="RCHY1_zinc-ribbon"/>
</dbReference>
<dbReference type="InterPro" id="IPR013083">
    <property type="entry name" value="Znf_RING/FYVE/PHD"/>
</dbReference>
<keyword evidence="10" id="KW-1185">Reference proteome</keyword>
<evidence type="ECO:0000259" key="8">
    <source>
        <dbReference type="PROSITE" id="PS51270"/>
    </source>
</evidence>
<dbReference type="PROSITE" id="PS51270">
    <property type="entry name" value="ZF_CTCHY"/>
    <property type="match status" value="1"/>
</dbReference>
<gene>
    <name evidence="9" type="ORF">BD289DRAFT_374292</name>
</gene>
<keyword evidence="2 4" id="KW-0863">Zinc-finger</keyword>
<dbReference type="Pfam" id="PF14599">
    <property type="entry name" value="zinc_ribbon_6"/>
    <property type="match status" value="1"/>
</dbReference>
<dbReference type="GO" id="GO:0008270">
    <property type="term" value="F:zinc ion binding"/>
    <property type="evidence" value="ECO:0007669"/>
    <property type="project" value="UniProtKB-KW"/>
</dbReference>
<evidence type="ECO:0000256" key="5">
    <source>
        <dbReference type="SAM" id="MobiDB-lite"/>
    </source>
</evidence>
<feature type="region of interest" description="Disordered" evidence="5">
    <location>
        <begin position="377"/>
        <end position="522"/>
    </location>
</feature>
<feature type="compositionally biased region" description="Low complexity" evidence="5">
    <location>
        <begin position="390"/>
        <end position="400"/>
    </location>
</feature>
<feature type="region of interest" description="Disordered" evidence="5">
    <location>
        <begin position="44"/>
        <end position="64"/>
    </location>
</feature>
<dbReference type="InterPro" id="IPR001841">
    <property type="entry name" value="Znf_RING"/>
</dbReference>
<proteinExistence type="predicted"/>
<dbReference type="CDD" id="cd16464">
    <property type="entry name" value="RING-H2_Pirh2-like"/>
    <property type="match status" value="1"/>
</dbReference>
<dbReference type="SUPFAM" id="SSF161245">
    <property type="entry name" value="Zinc hairpin stack"/>
    <property type="match status" value="1"/>
</dbReference>
<dbReference type="PANTHER" id="PTHR21319">
    <property type="entry name" value="RING FINGER AND CHY ZINC FINGER DOMAIN-CONTAINING PROTEIN 1"/>
    <property type="match status" value="1"/>
</dbReference>
<dbReference type="Gene3D" id="3.30.40.10">
    <property type="entry name" value="Zinc/RING finger domain, C3HC4 (zinc finger)"/>
    <property type="match status" value="1"/>
</dbReference>
<evidence type="ECO:0000259" key="6">
    <source>
        <dbReference type="PROSITE" id="PS50089"/>
    </source>
</evidence>
<evidence type="ECO:0000313" key="10">
    <source>
        <dbReference type="Proteomes" id="UP000241462"/>
    </source>
</evidence>
<dbReference type="SUPFAM" id="SSF161219">
    <property type="entry name" value="CHY zinc finger-like"/>
    <property type="match status" value="1"/>
</dbReference>
<dbReference type="GO" id="GO:0061630">
    <property type="term" value="F:ubiquitin protein ligase activity"/>
    <property type="evidence" value="ECO:0007669"/>
    <property type="project" value="TreeGrafter"/>
</dbReference>
<dbReference type="GO" id="GO:0005634">
    <property type="term" value="C:nucleus"/>
    <property type="evidence" value="ECO:0007669"/>
    <property type="project" value="TreeGrafter"/>
</dbReference>
<dbReference type="Proteomes" id="UP000241462">
    <property type="component" value="Unassembled WGS sequence"/>
</dbReference>
<feature type="domain" description="CHY-type" evidence="7">
    <location>
        <begin position="132"/>
        <end position="199"/>
    </location>
</feature>
<dbReference type="Gene3D" id="2.20.28.10">
    <property type="match status" value="1"/>
</dbReference>
<dbReference type="OrthoDB" id="411372at2759"/>
<feature type="compositionally biased region" description="Acidic residues" evidence="5">
    <location>
        <begin position="473"/>
        <end position="506"/>
    </location>
</feature>
<dbReference type="STRING" id="2025994.A0A2T2ZZW3"/>
<dbReference type="SMART" id="SM00184">
    <property type="entry name" value="RING"/>
    <property type="match status" value="1"/>
</dbReference>
<organism evidence="9 10">
    <name type="scientific">Coniella lustricola</name>
    <dbReference type="NCBI Taxonomy" id="2025994"/>
    <lineage>
        <taxon>Eukaryota</taxon>
        <taxon>Fungi</taxon>
        <taxon>Dikarya</taxon>
        <taxon>Ascomycota</taxon>
        <taxon>Pezizomycotina</taxon>
        <taxon>Sordariomycetes</taxon>
        <taxon>Sordariomycetidae</taxon>
        <taxon>Diaporthales</taxon>
        <taxon>Schizoparmaceae</taxon>
        <taxon>Coniella</taxon>
    </lineage>
</organism>
<dbReference type="InterPro" id="IPR008913">
    <property type="entry name" value="Znf_CHY"/>
</dbReference>
<keyword evidence="1" id="KW-0479">Metal-binding</keyword>
<dbReference type="PANTHER" id="PTHR21319:SF0">
    <property type="entry name" value="AND RING FINGER DOMAIN PROTEIN, PUTATIVE (AFU_ORTHOLOGUE AFUA_1G08900)-RELATED"/>
    <property type="match status" value="1"/>
</dbReference>
<evidence type="ECO:0000313" key="9">
    <source>
        <dbReference type="EMBL" id="PSR80276.1"/>
    </source>
</evidence>
<dbReference type="InterPro" id="IPR037274">
    <property type="entry name" value="Znf_CHY_sf"/>
</dbReference>
<dbReference type="Pfam" id="PF05495">
    <property type="entry name" value="zf-CHY"/>
    <property type="match status" value="1"/>
</dbReference>
<reference evidence="9 10" key="1">
    <citation type="journal article" date="2018" name="Mycol. Prog.">
        <title>Coniella lustricola, a new species from submerged detritus.</title>
        <authorList>
            <person name="Raudabaugh D.B."/>
            <person name="Iturriaga T."/>
            <person name="Carver A."/>
            <person name="Mondo S."/>
            <person name="Pangilinan J."/>
            <person name="Lipzen A."/>
            <person name="He G."/>
            <person name="Amirebrahimi M."/>
            <person name="Grigoriev I.V."/>
            <person name="Miller A.N."/>
        </authorList>
    </citation>
    <scope>NUCLEOTIDE SEQUENCE [LARGE SCALE GENOMIC DNA]</scope>
    <source>
        <strain evidence="9 10">B22-T-1</strain>
    </source>
</reference>
<dbReference type="AlphaFoldDB" id="A0A2T2ZZW3"/>
<dbReference type="EMBL" id="KZ678535">
    <property type="protein sequence ID" value="PSR80276.1"/>
    <property type="molecule type" value="Genomic_DNA"/>
</dbReference>
<evidence type="ECO:0000259" key="7">
    <source>
        <dbReference type="PROSITE" id="PS51266"/>
    </source>
</evidence>
<sequence>MSDMRRKIQTIQSSTITLDQKRYLMQQVLTENYTKTRGVKYQFIPKNSDGSDSPSSPKSDLLPAPASTSYARDLGFGISALETLKSWTGLEEQAPIHFTHDDAQPTYRPLSYARLSDAFLDNAEDGPDSGEEIVPELGCVHYKRNVRVQCAECDKWYTCRLCHDEVEEHILPRRLTKHMLCMLCGHAQKASDTCTHCGESAASYYCTICKLWSDDVNKHIYHCDDCGICRVGRGLEKDFFHCKTCCACISIATKDDHKCLERATEANCPICNDIMFSSPQKVIFMDCGHPIHQACFDEYMNTSYKCPLCSKSIVKMDALFLNLANIIKEQPMPEEYRDVRSILFCNDCSAKSSTDYHFLGLRCQICQSFNTVELDRSPMPADANGSQEGTAATAAAAEATRPTNSRTVSSADHADSSSFPFYSPELRGSDRFSLGPSSPTRNMQYAQPEPLLDEGDQEEELDSWGRNLRVEDSSDDDESEDGDLDSELDEDDDDDEDEEEEEDEVGYEQGAYNLRINLLGHR</sequence>
<evidence type="ECO:0000256" key="3">
    <source>
        <dbReference type="ARBA" id="ARBA00022833"/>
    </source>
</evidence>
<protein>
    <submittedName>
        <fullName evidence="9">Zinc-ribbon-domain-containing protein</fullName>
    </submittedName>
</protein>
<feature type="domain" description="RING-type" evidence="6">
    <location>
        <begin position="268"/>
        <end position="310"/>
    </location>
</feature>
<feature type="compositionally biased region" description="Acidic residues" evidence="5">
    <location>
        <begin position="451"/>
        <end position="462"/>
    </location>
</feature>
<feature type="compositionally biased region" description="Polar residues" evidence="5">
    <location>
        <begin position="401"/>
        <end position="420"/>
    </location>
</feature>
<dbReference type="InParanoid" id="A0A2T2ZZW3"/>
<keyword evidence="3" id="KW-0862">Zinc</keyword>
<dbReference type="GO" id="GO:0016567">
    <property type="term" value="P:protein ubiquitination"/>
    <property type="evidence" value="ECO:0007669"/>
    <property type="project" value="TreeGrafter"/>
</dbReference>
<dbReference type="SUPFAM" id="SSF57850">
    <property type="entry name" value="RING/U-box"/>
    <property type="match status" value="1"/>
</dbReference>
<feature type="compositionally biased region" description="Low complexity" evidence="5">
    <location>
        <begin position="45"/>
        <end position="64"/>
    </location>
</feature>